<dbReference type="PANTHER" id="PTHR23113">
    <property type="entry name" value="GUANINE NUCLEOTIDE EXCHANGE FACTOR"/>
    <property type="match status" value="1"/>
</dbReference>
<evidence type="ECO:0000313" key="6">
    <source>
        <dbReference type="Proteomes" id="UP000186808"/>
    </source>
</evidence>
<dbReference type="Pfam" id="PF00617">
    <property type="entry name" value="RasGEF"/>
    <property type="match status" value="1"/>
</dbReference>
<proteinExistence type="predicted"/>
<evidence type="ECO:0000256" key="2">
    <source>
        <dbReference type="SAM" id="Coils"/>
    </source>
</evidence>
<dbReference type="Pfam" id="PF12796">
    <property type="entry name" value="Ank_2"/>
    <property type="match status" value="1"/>
</dbReference>
<dbReference type="InterPro" id="IPR001895">
    <property type="entry name" value="RASGEF_cat_dom"/>
</dbReference>
<evidence type="ECO:0000313" key="5">
    <source>
        <dbReference type="EMBL" id="STO26126.1"/>
    </source>
</evidence>
<dbReference type="RefSeq" id="WP_058467596.1">
    <property type="nucleotide sequence ID" value="NZ_CAAAIX010000040.1"/>
</dbReference>
<dbReference type="STRING" id="464.Lgor_1089"/>
<dbReference type="InterPro" id="IPR002110">
    <property type="entry name" value="Ankyrin_rpt"/>
</dbReference>
<dbReference type="EMBL" id="FTNL01000035">
    <property type="protein sequence ID" value="SIR88242.1"/>
    <property type="molecule type" value="Genomic_DNA"/>
</dbReference>
<reference evidence="5 7" key="2">
    <citation type="submission" date="2018-06" db="EMBL/GenBank/DDBJ databases">
        <authorList>
            <consortium name="Pathogen Informatics"/>
            <person name="Doyle S."/>
        </authorList>
    </citation>
    <scope>NUCLEOTIDE SEQUENCE [LARGE SCALE GENOMIC DNA]</scope>
    <source>
        <strain evidence="5 7">NCTC11401</strain>
    </source>
</reference>
<dbReference type="Proteomes" id="UP000254374">
    <property type="component" value="Unassembled WGS sequence"/>
</dbReference>
<dbReference type="GO" id="GO:0007264">
    <property type="term" value="P:small GTPase-mediated signal transduction"/>
    <property type="evidence" value="ECO:0007669"/>
    <property type="project" value="InterPro"/>
</dbReference>
<dbReference type="OrthoDB" id="5649125at2"/>
<evidence type="ECO:0000256" key="1">
    <source>
        <dbReference type="ARBA" id="ARBA00022658"/>
    </source>
</evidence>
<dbReference type="SUPFAM" id="SSF48366">
    <property type="entry name" value="Ras GEF"/>
    <property type="match status" value="1"/>
</dbReference>
<keyword evidence="6" id="KW-1185">Reference proteome</keyword>
<sequence>MKTKKILSLISTENDQDVILKKLDLWFSKDPQLIEKTYIFERNIFHLLVLKNKTKVLDKLLSDEQRKSVAQRTDRLGNTLLHFAVRNGEENQDTLNVLLKHFPEMVNTQNSSENTPFHDAILFDQLWAVNIFLKHKQTKRSIKNANDKTAPELALGNPAIRQAILSIDLSKIQLLDLRHRPSSANSRSLDSFHDSFPLMSSRSASSDSLVSPDSVDSSSPSFKLQEINWRVLNFDPVEEQKAPEAPDRKPVEPYSLTPYLKKLFTAHQEKNRSYQKLFKRVCKLFCKYHLSDELDLSEFSAATVQEVLLNIISSSYSAVITQYKHIQNRNFKLFQDFSSLLLSNNLMLPEQKEVAVSEKKSLTNALKLLTACKETPESIREFDFERIAHRALGLLSAYDLVTILINLRRLYKEFDYHQKLVANYVVWQLFTYQCIEGLSPSSSAFLEMELLFKCNDDEELGLGLLGMQINSLFDALIENNSDVFNVPVLSNYQIITQRLAEYKLSQDSFEHLVDRAIELKQGEREYEVKRIAQEMRILTINFYQNVLIKEFSGCGWVKEESKKNAPHIEELTQFFNKLSACFVKKILSQPGDTIKNALQFMLELAHELCLLDGEKYPDLNHLMLICSVLNNNNILRLSNSFELLSSKERKTLAELEHMVSKESNSKWMREVYRLYRTTLPFLGILLTDVTFATDGNHYPLSRFEAVGGILMRVLEIKTLLNYKYSRNTTDLQDFLNNSPEISEDDLYLASLRIQPRKSDVINLDDSSKDWQSILDNLNHNFLNNNLIPAVIFKGQTHSPIQLANQLISCFSKYMERLHKAIKELSEGEELSPEQLKLKEEHGKIQQLIKQLEKTIERIIEVNKTFYVKQKLMGALCPVFYQNKILQLNQHTSLPDQPMDLKKTRRTSWRQVTSLVHKKLFFSSEAKALTFTGEYRSEDLIERTPVDTAMLDAQPDDLSEHENTSLSS</sequence>
<dbReference type="Gene3D" id="1.25.40.20">
    <property type="entry name" value="Ankyrin repeat-containing domain"/>
    <property type="match status" value="1"/>
</dbReference>
<gene>
    <name evidence="5" type="ORF">NCTC11401_02978</name>
    <name evidence="4" type="ORF">SAMN05421777_1357</name>
</gene>
<protein>
    <submittedName>
        <fullName evidence="4">Ankyrin repeat-containing protein</fullName>
    </submittedName>
    <submittedName>
        <fullName evidence="5">RasGEF domain</fullName>
    </submittedName>
</protein>
<feature type="coiled-coil region" evidence="2">
    <location>
        <begin position="837"/>
        <end position="864"/>
    </location>
</feature>
<dbReference type="GO" id="GO:0005085">
    <property type="term" value="F:guanyl-nucleotide exchange factor activity"/>
    <property type="evidence" value="ECO:0007669"/>
    <property type="project" value="UniProtKB-KW"/>
</dbReference>
<organism evidence="5 7">
    <name type="scientific">Fluoribacter gormanii</name>
    <dbReference type="NCBI Taxonomy" id="464"/>
    <lineage>
        <taxon>Bacteria</taxon>
        <taxon>Pseudomonadati</taxon>
        <taxon>Pseudomonadota</taxon>
        <taxon>Gammaproteobacteria</taxon>
        <taxon>Legionellales</taxon>
        <taxon>Legionellaceae</taxon>
        <taxon>Fluoribacter</taxon>
    </lineage>
</organism>
<dbReference type="AlphaFoldDB" id="A0A377GMU4"/>
<dbReference type="Gene3D" id="1.10.840.10">
    <property type="entry name" value="Ras guanine-nucleotide exchange factors catalytic domain"/>
    <property type="match status" value="1"/>
</dbReference>
<dbReference type="InterPro" id="IPR008937">
    <property type="entry name" value="Ras-like_GEF"/>
</dbReference>
<reference evidence="4 6" key="1">
    <citation type="submission" date="2017-01" db="EMBL/GenBank/DDBJ databases">
        <authorList>
            <person name="Varghese N."/>
            <person name="Submissions S."/>
        </authorList>
    </citation>
    <scope>NUCLEOTIDE SEQUENCE [LARGE SCALE GENOMIC DNA]</scope>
    <source>
        <strain evidence="4 6">ATCC 33342</strain>
    </source>
</reference>
<name>A0A377GMU4_9GAMM</name>
<keyword evidence="1" id="KW-0344">Guanine-nucleotide releasing factor</keyword>
<feature type="domain" description="Ras-GEF" evidence="3">
    <location>
        <begin position="527"/>
        <end position="756"/>
    </location>
</feature>
<dbReference type="InterPro" id="IPR036964">
    <property type="entry name" value="RASGEF_cat_dom_sf"/>
</dbReference>
<evidence type="ECO:0000259" key="3">
    <source>
        <dbReference type="PROSITE" id="PS50009"/>
    </source>
</evidence>
<keyword evidence="2" id="KW-0175">Coiled coil</keyword>
<dbReference type="Proteomes" id="UP000186808">
    <property type="component" value="Unassembled WGS sequence"/>
</dbReference>
<dbReference type="SUPFAM" id="SSF48403">
    <property type="entry name" value="Ankyrin repeat"/>
    <property type="match status" value="1"/>
</dbReference>
<dbReference type="PANTHER" id="PTHR23113:SF99">
    <property type="entry name" value="RASGEF DOMAIN-CONTAINING PROTEIN"/>
    <property type="match status" value="1"/>
</dbReference>
<dbReference type="InterPro" id="IPR036770">
    <property type="entry name" value="Ankyrin_rpt-contain_sf"/>
</dbReference>
<dbReference type="PROSITE" id="PS50009">
    <property type="entry name" value="RASGEF_CAT"/>
    <property type="match status" value="1"/>
</dbReference>
<dbReference type="SMART" id="SM00147">
    <property type="entry name" value="RasGEF"/>
    <property type="match status" value="1"/>
</dbReference>
<accession>A0A377GMU4</accession>
<dbReference type="EMBL" id="UGGV01000001">
    <property type="protein sequence ID" value="STO26126.1"/>
    <property type="molecule type" value="Genomic_DNA"/>
</dbReference>
<evidence type="ECO:0000313" key="7">
    <source>
        <dbReference type="Proteomes" id="UP000254374"/>
    </source>
</evidence>
<evidence type="ECO:0000313" key="4">
    <source>
        <dbReference type="EMBL" id="SIR88242.1"/>
    </source>
</evidence>
<dbReference type="InterPro" id="IPR023578">
    <property type="entry name" value="Ras_GEF_dom_sf"/>
</dbReference>